<dbReference type="RefSeq" id="WP_311493300.1">
    <property type="nucleotide sequence ID" value="NZ_JAVRHO010000001.1"/>
</dbReference>
<dbReference type="EMBL" id="JAVRHO010000001">
    <property type="protein sequence ID" value="MDT0645150.1"/>
    <property type="molecule type" value="Genomic_DNA"/>
</dbReference>
<keyword evidence="3" id="KW-1185">Reference proteome</keyword>
<evidence type="ECO:0000256" key="1">
    <source>
        <dbReference type="SAM" id="MobiDB-lite"/>
    </source>
</evidence>
<dbReference type="Pfam" id="PF16153">
    <property type="entry name" value="DUF4861"/>
    <property type="match status" value="1"/>
</dbReference>
<name>A0ABU3CFP0_9FLAO</name>
<dbReference type="Proteomes" id="UP001245285">
    <property type="component" value="Unassembled WGS sequence"/>
</dbReference>
<proteinExistence type="predicted"/>
<accession>A0ABU3CFP0</accession>
<reference evidence="2 3" key="1">
    <citation type="submission" date="2023-09" db="EMBL/GenBank/DDBJ databases">
        <authorList>
            <person name="Rey-Velasco X."/>
        </authorList>
    </citation>
    <scope>NUCLEOTIDE SEQUENCE [LARGE SCALE GENOMIC DNA]</scope>
    <source>
        <strain evidence="2 3">F260</strain>
    </source>
</reference>
<evidence type="ECO:0000313" key="3">
    <source>
        <dbReference type="Proteomes" id="UP001245285"/>
    </source>
</evidence>
<dbReference type="InterPro" id="IPR032342">
    <property type="entry name" value="DUF4861"/>
</dbReference>
<organism evidence="2 3">
    <name type="scientific">Autumnicola lenta</name>
    <dbReference type="NCBI Taxonomy" id="3075593"/>
    <lineage>
        <taxon>Bacteria</taxon>
        <taxon>Pseudomonadati</taxon>
        <taxon>Bacteroidota</taxon>
        <taxon>Flavobacteriia</taxon>
        <taxon>Flavobacteriales</taxon>
        <taxon>Flavobacteriaceae</taxon>
        <taxon>Autumnicola</taxon>
    </lineage>
</organism>
<protein>
    <submittedName>
        <fullName evidence="2">DUF4861 family protein</fullName>
    </submittedName>
</protein>
<dbReference type="PROSITE" id="PS51257">
    <property type="entry name" value="PROKAR_LIPOPROTEIN"/>
    <property type="match status" value="1"/>
</dbReference>
<evidence type="ECO:0000313" key="2">
    <source>
        <dbReference type="EMBL" id="MDT0645150.1"/>
    </source>
</evidence>
<feature type="region of interest" description="Disordered" evidence="1">
    <location>
        <begin position="23"/>
        <end position="42"/>
    </location>
</feature>
<comment type="caution">
    <text evidence="2">The sequence shown here is derived from an EMBL/GenBank/DDBJ whole genome shotgun (WGS) entry which is preliminary data.</text>
</comment>
<gene>
    <name evidence="2" type="ORF">RM545_00470</name>
</gene>
<sequence length="336" mass="37913">MKFKNGILLMAITSVMALSCKDNKEQPGTEAQEEAVKEADHETYAELSVKTGGQWEGREYKGGRFENVQEVTLPEDHTDHSYYIRYEGPGWENSQVGYRLYLDWRNAIDIFGKKVDSLVLPYVGQDNFDSYHEEATWGQDILKAGKSLGIGGYGRYMNDTVAHFRNVQSTHAEVSNSSNSSSVDITYEGWQTGDKTIDLDAKLTIYPEGRYTRVELSPSEEIEGLTTGIVKFEDVPLMHKESEGGNWAYIATYGTQTLVNDEDKLGMAIFYKKDQLEQQIEGPDDHLLVFNPTSNKVTYYLLGAWEQEKGGITSEETFVANLDELLNDLDSNDNLQ</sequence>